<reference evidence="1" key="1">
    <citation type="submission" date="2021-08" db="EMBL/GenBank/DDBJ databases">
        <title>The first chromosome-level gecko genome reveals the dynamic sex chromosomes of Neotropical dwarf geckos (Sphaerodactylidae: Sphaerodactylus).</title>
        <authorList>
            <person name="Pinto B.J."/>
            <person name="Keating S.E."/>
            <person name="Gamble T."/>
        </authorList>
    </citation>
    <scope>NUCLEOTIDE SEQUENCE</scope>
    <source>
        <strain evidence="1">TG3544</strain>
    </source>
</reference>
<comment type="caution">
    <text evidence="1">The sequence shown here is derived from an EMBL/GenBank/DDBJ whole genome shotgun (WGS) entry which is preliminary data.</text>
</comment>
<sequence>MEAAAAAAAAAEGESGGAAAVAAAAAAAAAAGCSERERRVRALSAALRSRLGPYEPPLSALQAVLVWERPARSALAWAGAHAAFGIFALTSLHLVFLVAFLLILIVCFDQWKNKIWPDIKVARPDELDSESWGYVHPQQLSVPELCHYLAEGWVTGDSFVKSLLSFKRHNPGKFCLLACSFLTFLAVVGQYIPGVCLAYLTMLSFLLWPLAVYHHLGQHLYTKLEPALQRLDFSVRGYMMVKQRERQLRYQTLRKPPAAGDETDSEEELAAFCPKLDDAVVAKELAISDSEHSDAEVSCTENGTFNLSRGQTPLTEGSEDLDGHSDPEESFAQDLPDFPSINPEVTGIDDEDDTSLGIPSLAFRAQGQEDLRLSGDKEETPAGFLLGALPSTHNLTNDLAGFMTRGMIQLALSGASPLGSASGNRQQHGARAFLRTSSSELDTDAEGDDFELLDQSELNQMDPASSRGQ</sequence>
<proteinExistence type="predicted"/>
<dbReference type="Proteomes" id="UP000827872">
    <property type="component" value="Linkage Group LG15"/>
</dbReference>
<name>A0ACB8EUI0_9SAUR</name>
<evidence type="ECO:0000313" key="1">
    <source>
        <dbReference type="EMBL" id="KAH7996168.1"/>
    </source>
</evidence>
<accession>A0ACB8EUI0</accession>
<evidence type="ECO:0000313" key="2">
    <source>
        <dbReference type="Proteomes" id="UP000827872"/>
    </source>
</evidence>
<dbReference type="EMBL" id="CM037628">
    <property type="protein sequence ID" value="KAH7996168.1"/>
    <property type="molecule type" value="Genomic_DNA"/>
</dbReference>
<gene>
    <name evidence="1" type="primary">RETREG3</name>
    <name evidence="1" type="ORF">K3G42_002149</name>
</gene>
<protein>
    <submittedName>
        <fullName evidence="1">Reticulophagy regulator 3</fullName>
    </submittedName>
</protein>
<organism evidence="1 2">
    <name type="scientific">Sphaerodactylus townsendi</name>
    <dbReference type="NCBI Taxonomy" id="933632"/>
    <lineage>
        <taxon>Eukaryota</taxon>
        <taxon>Metazoa</taxon>
        <taxon>Chordata</taxon>
        <taxon>Craniata</taxon>
        <taxon>Vertebrata</taxon>
        <taxon>Euteleostomi</taxon>
        <taxon>Lepidosauria</taxon>
        <taxon>Squamata</taxon>
        <taxon>Bifurcata</taxon>
        <taxon>Gekkota</taxon>
        <taxon>Sphaerodactylidae</taxon>
        <taxon>Sphaerodactylus</taxon>
    </lineage>
</organism>
<keyword evidence="2" id="KW-1185">Reference proteome</keyword>